<keyword evidence="3" id="KW-1185">Reference proteome</keyword>
<comment type="caution">
    <text evidence="2">The sequence shown here is derived from an EMBL/GenBank/DDBJ whole genome shotgun (WGS) entry which is preliminary data.</text>
</comment>
<protein>
    <submittedName>
        <fullName evidence="2">DsbA family protein</fullName>
    </submittedName>
</protein>
<gene>
    <name evidence="2" type="ORF">ABVT43_08235</name>
</gene>
<dbReference type="SUPFAM" id="SSF52833">
    <property type="entry name" value="Thioredoxin-like"/>
    <property type="match status" value="1"/>
</dbReference>
<dbReference type="Pfam" id="PF01323">
    <property type="entry name" value="DSBA"/>
    <property type="match status" value="1"/>
</dbReference>
<dbReference type="Gene3D" id="3.40.30.10">
    <property type="entry name" value="Glutaredoxin"/>
    <property type="match status" value="1"/>
</dbReference>
<evidence type="ECO:0000313" key="2">
    <source>
        <dbReference type="EMBL" id="MET1255110.1"/>
    </source>
</evidence>
<organism evidence="2 3">
    <name type="scientific">Aliikangiella maris</name>
    <dbReference type="NCBI Taxonomy" id="3162458"/>
    <lineage>
        <taxon>Bacteria</taxon>
        <taxon>Pseudomonadati</taxon>
        <taxon>Pseudomonadota</taxon>
        <taxon>Gammaproteobacteria</taxon>
        <taxon>Oceanospirillales</taxon>
        <taxon>Pleioneaceae</taxon>
        <taxon>Aliikangiella</taxon>
    </lineage>
</organism>
<sequence length="232" mass="25639">MSQSQLIYVTDPLCLWCYGIAPTLTQFYATLPENMEKITINGGLFPAERARIADPAFRDYLKNASVKVTELTGQTFSEAFWNLLATPGFKYDTQPSARATVIVKSLSNEQTMREYMHQLQVATFVEGQDPTDEQVLATIATEFGIVKDDFLQAYADNASQQATQDEYAMASQMGVRGFPAILYVKDNQGYSLVSGFAPLDHLTKALAWAMDKAGEPPIQTAENSCDETGCKI</sequence>
<dbReference type="EMBL" id="JBEVCJ010000007">
    <property type="protein sequence ID" value="MET1255110.1"/>
    <property type="molecule type" value="Genomic_DNA"/>
</dbReference>
<dbReference type="PANTHER" id="PTHR13887">
    <property type="entry name" value="GLUTATHIONE S-TRANSFERASE KAPPA"/>
    <property type="match status" value="1"/>
</dbReference>
<dbReference type="InterPro" id="IPR036249">
    <property type="entry name" value="Thioredoxin-like_sf"/>
</dbReference>
<accession>A0ABV2BT40</accession>
<evidence type="ECO:0000259" key="1">
    <source>
        <dbReference type="Pfam" id="PF01323"/>
    </source>
</evidence>
<dbReference type="CDD" id="cd03025">
    <property type="entry name" value="DsbA_FrnE_like"/>
    <property type="match status" value="1"/>
</dbReference>
<proteinExistence type="predicted"/>
<dbReference type="RefSeq" id="WP_353895696.1">
    <property type="nucleotide sequence ID" value="NZ_JBEVCJ010000007.1"/>
</dbReference>
<dbReference type="InterPro" id="IPR001853">
    <property type="entry name" value="DSBA-like_thioredoxin_dom"/>
</dbReference>
<dbReference type="Gene3D" id="1.10.472.60">
    <property type="entry name" value="putative protein disulfide isomerase domain"/>
    <property type="match status" value="1"/>
</dbReference>
<dbReference type="Proteomes" id="UP001548189">
    <property type="component" value="Unassembled WGS sequence"/>
</dbReference>
<dbReference type="PANTHER" id="PTHR13887:SF54">
    <property type="entry name" value="DSBA FAMILY PROTEIN"/>
    <property type="match status" value="1"/>
</dbReference>
<name>A0ABV2BT40_9GAMM</name>
<feature type="domain" description="DSBA-like thioredoxin" evidence="1">
    <location>
        <begin position="95"/>
        <end position="207"/>
    </location>
</feature>
<evidence type="ECO:0000313" key="3">
    <source>
        <dbReference type="Proteomes" id="UP001548189"/>
    </source>
</evidence>
<reference evidence="2 3" key="1">
    <citation type="submission" date="2024-06" db="EMBL/GenBank/DDBJ databases">
        <authorList>
            <person name="Li F."/>
        </authorList>
    </citation>
    <scope>NUCLEOTIDE SEQUENCE [LARGE SCALE GENOMIC DNA]</scope>
    <source>
        <strain evidence="2 3">GXAS 311</strain>
    </source>
</reference>